<protein>
    <submittedName>
        <fullName evidence="2">Hydroxycinnamoyl-CoA shikimate/quinate hydroxycinnamoyltransferase-like protein</fullName>
    </submittedName>
</protein>
<keyword evidence="1 2" id="KW-0808">Transferase</keyword>
<dbReference type="Gene3D" id="3.30.559.10">
    <property type="entry name" value="Chloramphenicol acetyltransferase-like domain"/>
    <property type="match status" value="2"/>
</dbReference>
<dbReference type="PANTHER" id="PTHR31896">
    <property type="entry name" value="FAMILY REGULATORY PROTEIN, PUTATIVE (AFU_ORTHOLOGUE AFUA_3G14730)-RELATED"/>
    <property type="match status" value="1"/>
</dbReference>
<evidence type="ECO:0000256" key="1">
    <source>
        <dbReference type="ARBA" id="ARBA00022679"/>
    </source>
</evidence>
<reference evidence="2" key="1">
    <citation type="journal article" date="2011" name="Mol. Biosyst.">
        <title>Insights into the complex biosynthesis of the leupyrrins in Sorangium cellulosum So ce690.</title>
        <authorList>
            <person name="Kopp M."/>
            <person name="Irschik H."/>
            <person name="Gemperlein K."/>
            <person name="Buntin K."/>
            <person name="Meiser P."/>
            <person name="Weissman K.J."/>
            <person name="Bode H.B."/>
            <person name="Muller R."/>
        </authorList>
    </citation>
    <scope>NUCLEOTIDE SEQUENCE</scope>
    <source>
        <strain evidence="2">So ce690</strain>
    </source>
</reference>
<dbReference type="InterPro" id="IPR023213">
    <property type="entry name" value="CAT-like_dom_sf"/>
</dbReference>
<dbReference type="PANTHER" id="PTHR31896:SF64">
    <property type="entry name" value="TRICHOTHECENE 3-O-ACETYLTRANSFERASE"/>
    <property type="match status" value="1"/>
</dbReference>
<gene>
    <name evidence="2" type="primary">leu3</name>
</gene>
<dbReference type="InterPro" id="IPR051283">
    <property type="entry name" value="Sec_Metabolite_Acyltrans"/>
</dbReference>
<dbReference type="GO" id="GO:0016740">
    <property type="term" value="F:transferase activity"/>
    <property type="evidence" value="ECO:0007669"/>
    <property type="project" value="UniProtKB-KW"/>
</dbReference>
<sequence length="434" mass="48184">MHSGIRGGDVPLTIYDMDYGLYMSQRVLFYRRAVDVAALRRSFERMLQRVPLLAGRLVRTEDGDLLIRCSDGGAELSVVEQRGTIEEYGIGRSATSELARFTGLHSGFRLVNHDAPLLRVRVTLMRSGGMAIGVSAPHIVMDAGTVTRFLSYWSKEHRGLPWPGLDPERAALLAFEEQARREVASVRARRLRTALHDVAFVAKIIQHIGPVESRVIRFPAEEVSRLEQRARESAGTEGAQLSTYDALGAHFWKVVTALRGYAGRTTDKLTMVIDVRSRMEPLLSAPYLGNGVTDLTCDLPSTELSSASVGAIAVQIRRARKAFTPEAARAAHAQHCKDWESGRHRRLMDRVTARALDGNMCFNSEAGAPLYDVDFGEGRPFWCERPFYPIPRFVVISPAPAGDGSVDLRLALPRDDMRKLDSPELQRKLHPVAA</sequence>
<dbReference type="Pfam" id="PF02458">
    <property type="entry name" value="Transferase"/>
    <property type="match status" value="1"/>
</dbReference>
<dbReference type="EMBL" id="HM639990">
    <property type="protein sequence ID" value="ADZ24987.1"/>
    <property type="molecule type" value="Genomic_DNA"/>
</dbReference>
<accession>F1B9P5</accession>
<dbReference type="SUPFAM" id="SSF52777">
    <property type="entry name" value="CoA-dependent acyltransferases"/>
    <property type="match status" value="1"/>
</dbReference>
<proteinExistence type="predicted"/>
<name>F1B9P5_SORCE</name>
<dbReference type="AlphaFoldDB" id="F1B9P5"/>
<evidence type="ECO:0000313" key="2">
    <source>
        <dbReference type="EMBL" id="ADZ24987.1"/>
    </source>
</evidence>
<organism evidence="2">
    <name type="scientific">Sorangium cellulosum</name>
    <name type="common">Polyangium cellulosum</name>
    <dbReference type="NCBI Taxonomy" id="56"/>
    <lineage>
        <taxon>Bacteria</taxon>
        <taxon>Pseudomonadati</taxon>
        <taxon>Myxococcota</taxon>
        <taxon>Polyangia</taxon>
        <taxon>Polyangiales</taxon>
        <taxon>Polyangiaceae</taxon>
        <taxon>Sorangium</taxon>
    </lineage>
</organism>